<feature type="compositionally biased region" description="Acidic residues" evidence="1">
    <location>
        <begin position="616"/>
        <end position="630"/>
    </location>
</feature>
<feature type="compositionally biased region" description="Basic and acidic residues" evidence="1">
    <location>
        <begin position="554"/>
        <end position="564"/>
    </location>
</feature>
<accession>A0A409YCA3</accession>
<dbReference type="AlphaFoldDB" id="A0A409YCA3"/>
<gene>
    <name evidence="2" type="ORF">CVT24_005482</name>
</gene>
<reference evidence="2 3" key="1">
    <citation type="journal article" date="2018" name="Evol. Lett.">
        <title>Horizontal gene cluster transfer increased hallucinogenic mushroom diversity.</title>
        <authorList>
            <person name="Reynolds H.T."/>
            <person name="Vijayakumar V."/>
            <person name="Gluck-Thaler E."/>
            <person name="Korotkin H.B."/>
            <person name="Matheny P.B."/>
            <person name="Slot J.C."/>
        </authorList>
    </citation>
    <scope>NUCLEOTIDE SEQUENCE [LARGE SCALE GENOMIC DNA]</scope>
    <source>
        <strain evidence="2 3">2629</strain>
    </source>
</reference>
<dbReference type="Proteomes" id="UP000284842">
    <property type="component" value="Unassembled WGS sequence"/>
</dbReference>
<feature type="region of interest" description="Disordered" evidence="1">
    <location>
        <begin position="179"/>
        <end position="496"/>
    </location>
</feature>
<feature type="compositionally biased region" description="Polar residues" evidence="1">
    <location>
        <begin position="484"/>
        <end position="496"/>
    </location>
</feature>
<name>A0A409YCA3_9AGAR</name>
<dbReference type="InParanoid" id="A0A409YCA3"/>
<dbReference type="EMBL" id="NHTK01001300">
    <property type="protein sequence ID" value="PPR00636.1"/>
    <property type="molecule type" value="Genomic_DNA"/>
</dbReference>
<feature type="region of interest" description="Disordered" evidence="1">
    <location>
        <begin position="605"/>
        <end position="655"/>
    </location>
</feature>
<feature type="compositionally biased region" description="Basic and acidic residues" evidence="1">
    <location>
        <begin position="450"/>
        <end position="460"/>
    </location>
</feature>
<evidence type="ECO:0000313" key="3">
    <source>
        <dbReference type="Proteomes" id="UP000284842"/>
    </source>
</evidence>
<evidence type="ECO:0000313" key="2">
    <source>
        <dbReference type="EMBL" id="PPR00636.1"/>
    </source>
</evidence>
<feature type="compositionally biased region" description="Polar residues" evidence="1">
    <location>
        <begin position="360"/>
        <end position="374"/>
    </location>
</feature>
<organism evidence="2 3">
    <name type="scientific">Panaeolus cyanescens</name>
    <dbReference type="NCBI Taxonomy" id="181874"/>
    <lineage>
        <taxon>Eukaryota</taxon>
        <taxon>Fungi</taxon>
        <taxon>Dikarya</taxon>
        <taxon>Basidiomycota</taxon>
        <taxon>Agaricomycotina</taxon>
        <taxon>Agaricomycetes</taxon>
        <taxon>Agaricomycetidae</taxon>
        <taxon>Agaricales</taxon>
        <taxon>Agaricineae</taxon>
        <taxon>Galeropsidaceae</taxon>
        <taxon>Panaeolus</taxon>
    </lineage>
</organism>
<sequence length="655" mass="71831">MSIQIPPSDCDAYANNVDLAHFPEALLYIGCRFTEILFVLAKYAEGSGESVLWKDMQQKHMQSALFQELDWFLAYYIKAAVMGASFSLPPVVVALVDAVKLRAPGRKIPFSIKPDICEYLIGWHPPITYEYDWWNHPSNLPVDSLNRFGYTTFFTCVMSFVDQLSVVWDYHQLNPDPSFPSFPRPESPNESAVLSRSESVSSGSRGNGTRLQPSKWTREFKKKIRPNQLLLQSDSEYEPRRGTGEATTNDSDDDELQTIAPKTMTPRPTGIISPLRKTGPKARTLTFTALAEATSETDEEDDIGNSSEARNFGVPRRSLSTGISPGPTAGENARLAACLQGWSESEPEEEETKRKESGSVSASQPVSPIRTAQANARLAACLQGWSESEPEAEESAPKESGSVSASHPSCAAGENARLTSWLQEWSESDSEAPTKTCIDAPLDGANTPSDKSRVPRDDGRANQMPPHARGLGTTTLNADPPALVSSNSENPAMSDSQLAVHYQVLLDALDMGSESSDSGPSNPEAEHTVEENQPIDVPPEEVLAAAEIQGSLSDRPRTTLEDFLKQCSDSSTDGSGAEHSQRSEAQGLGEPVQQWRWLQNNPELVPSLPLESSTFSEDDYIEETEYEDPPEITSTGCSYLQRDEEDEVVDYGYSD</sequence>
<comment type="caution">
    <text evidence="2">The sequence shown here is derived from an EMBL/GenBank/DDBJ whole genome shotgun (WGS) entry which is preliminary data.</text>
</comment>
<protein>
    <submittedName>
        <fullName evidence="2">Uncharacterized protein</fullName>
    </submittedName>
</protein>
<feature type="compositionally biased region" description="Low complexity" evidence="1">
    <location>
        <begin position="188"/>
        <end position="204"/>
    </location>
</feature>
<proteinExistence type="predicted"/>
<evidence type="ECO:0000256" key="1">
    <source>
        <dbReference type="SAM" id="MobiDB-lite"/>
    </source>
</evidence>
<feature type="region of interest" description="Disordered" evidence="1">
    <location>
        <begin position="509"/>
        <end position="592"/>
    </location>
</feature>
<keyword evidence="3" id="KW-1185">Reference proteome</keyword>